<gene>
    <name evidence="2" type="ORF">V6590_04725</name>
</gene>
<keyword evidence="1" id="KW-0472">Membrane</keyword>
<keyword evidence="1" id="KW-1133">Transmembrane helix</keyword>
<keyword evidence="1" id="KW-0812">Transmembrane</keyword>
<dbReference type="RefSeq" id="WP_335420306.1">
    <property type="nucleotide sequence ID" value="NZ_JBALHR010000002.1"/>
</dbReference>
<comment type="caution">
    <text evidence="2">The sequence shown here is derived from an EMBL/GenBank/DDBJ whole genome shotgun (WGS) entry which is preliminary data.</text>
</comment>
<protein>
    <submittedName>
        <fullName evidence="2">DUF3147 family protein</fullName>
    </submittedName>
</protein>
<accession>A0ABU8BRX1</accession>
<sequence length="118" mass="13177">MNVTYLLFKAMLSGALIAIASEVARHWPGFGALIASLPLISLLGMIWLWRDTADIERLADHTQATLWFIAPSVPMFVLMPWLWRAGVSFWAGLGIGCILTVMLYLLMIWGASRMGIRL</sequence>
<dbReference type="Proteomes" id="UP001431963">
    <property type="component" value="Unassembled WGS sequence"/>
</dbReference>
<reference evidence="2" key="1">
    <citation type="submission" date="2024-02" db="EMBL/GenBank/DDBJ databases">
        <title>Genome sequences of strain Gemmobacter sp. JM10B15.</title>
        <authorList>
            <person name="Zhang M."/>
        </authorList>
    </citation>
    <scope>NUCLEOTIDE SEQUENCE</scope>
    <source>
        <strain evidence="2">JM10B15</strain>
    </source>
</reference>
<feature type="transmembrane region" description="Helical" evidence="1">
    <location>
        <begin position="89"/>
        <end position="109"/>
    </location>
</feature>
<dbReference type="EMBL" id="JBALHR010000002">
    <property type="protein sequence ID" value="MEH7827445.1"/>
    <property type="molecule type" value="Genomic_DNA"/>
</dbReference>
<feature type="transmembrane region" description="Helical" evidence="1">
    <location>
        <begin position="30"/>
        <end position="49"/>
    </location>
</feature>
<name>A0ABU8BRX1_9RHOB</name>
<evidence type="ECO:0000313" key="2">
    <source>
        <dbReference type="EMBL" id="MEH7827445.1"/>
    </source>
</evidence>
<proteinExistence type="predicted"/>
<evidence type="ECO:0000313" key="3">
    <source>
        <dbReference type="Proteomes" id="UP001431963"/>
    </source>
</evidence>
<evidence type="ECO:0000256" key="1">
    <source>
        <dbReference type="SAM" id="Phobius"/>
    </source>
</evidence>
<feature type="transmembrane region" description="Helical" evidence="1">
    <location>
        <begin position="64"/>
        <end position="83"/>
    </location>
</feature>
<dbReference type="NCBIfam" id="NF006749">
    <property type="entry name" value="PRK09272.1-2"/>
    <property type="match status" value="1"/>
</dbReference>
<dbReference type="InterPro" id="IPR058117">
    <property type="entry name" value="BV97_02767-like"/>
</dbReference>
<organism evidence="2 3">
    <name type="scientific">Gemmobacter denitrificans</name>
    <dbReference type="NCBI Taxonomy" id="3123040"/>
    <lineage>
        <taxon>Bacteria</taxon>
        <taxon>Pseudomonadati</taxon>
        <taxon>Pseudomonadota</taxon>
        <taxon>Alphaproteobacteria</taxon>
        <taxon>Rhodobacterales</taxon>
        <taxon>Paracoccaceae</taxon>
        <taxon>Gemmobacter</taxon>
    </lineage>
</organism>
<keyword evidence="3" id="KW-1185">Reference proteome</keyword>